<feature type="chain" id="PRO_5040782545" evidence="1">
    <location>
        <begin position="18"/>
        <end position="156"/>
    </location>
</feature>
<evidence type="ECO:0000256" key="1">
    <source>
        <dbReference type="SAM" id="SignalP"/>
    </source>
</evidence>
<dbReference type="AlphaFoldDB" id="A0A9W7BIC8"/>
<name>A0A9W7BIC8_9STRA</name>
<dbReference type="Proteomes" id="UP001165085">
    <property type="component" value="Unassembled WGS sequence"/>
</dbReference>
<accession>A0A9W7BIC8</accession>
<reference evidence="3" key="1">
    <citation type="journal article" date="2023" name="Commun. Biol.">
        <title>Genome analysis of Parmales, the sister group of diatoms, reveals the evolutionary specialization of diatoms from phago-mixotrophs to photoautotrophs.</title>
        <authorList>
            <person name="Ban H."/>
            <person name="Sato S."/>
            <person name="Yoshikawa S."/>
            <person name="Yamada K."/>
            <person name="Nakamura Y."/>
            <person name="Ichinomiya M."/>
            <person name="Sato N."/>
            <person name="Blanc-Mathieu R."/>
            <person name="Endo H."/>
            <person name="Kuwata A."/>
            <person name="Ogata H."/>
        </authorList>
    </citation>
    <scope>NUCLEOTIDE SEQUENCE [LARGE SCALE GENOMIC DNA]</scope>
    <source>
        <strain evidence="3">NIES 3701</strain>
    </source>
</reference>
<keyword evidence="3" id="KW-1185">Reference proteome</keyword>
<gene>
    <name evidence="2" type="ORF">TrST_g6242</name>
</gene>
<keyword evidence="1" id="KW-0732">Signal</keyword>
<evidence type="ECO:0000313" key="2">
    <source>
        <dbReference type="EMBL" id="GMH87218.1"/>
    </source>
</evidence>
<dbReference type="EMBL" id="BRXY01000324">
    <property type="protein sequence ID" value="GMH87218.1"/>
    <property type="molecule type" value="Genomic_DNA"/>
</dbReference>
<protein>
    <submittedName>
        <fullName evidence="2">Uncharacterized protein</fullName>
    </submittedName>
</protein>
<dbReference type="OrthoDB" id="194364at2759"/>
<evidence type="ECO:0000313" key="3">
    <source>
        <dbReference type="Proteomes" id="UP001165085"/>
    </source>
</evidence>
<feature type="signal peptide" evidence="1">
    <location>
        <begin position="1"/>
        <end position="17"/>
    </location>
</feature>
<organism evidence="2 3">
    <name type="scientific">Triparma strigata</name>
    <dbReference type="NCBI Taxonomy" id="1606541"/>
    <lineage>
        <taxon>Eukaryota</taxon>
        <taxon>Sar</taxon>
        <taxon>Stramenopiles</taxon>
        <taxon>Ochrophyta</taxon>
        <taxon>Bolidophyceae</taxon>
        <taxon>Parmales</taxon>
        <taxon>Triparmaceae</taxon>
        <taxon>Triparma</taxon>
    </lineage>
</organism>
<comment type="caution">
    <text evidence="2">The sequence shown here is derived from an EMBL/GenBank/DDBJ whole genome shotgun (WGS) entry which is preliminary data.</text>
</comment>
<proteinExistence type="predicted"/>
<sequence>MRSCTFLLLLSPLLVKSFVPFLVPSATTSRAPQQTKLSALITETEAAKVLAKAKDCMDNECSVDAVNDLLVDLRGQKRVLELRLENISSLIQSLTAANLVEEADSTATRDVTEIQKSVQSIAQVFTVSAKSSGNDYPALSFPSGFTGDVNKEKKGF</sequence>